<reference evidence="4" key="1">
    <citation type="submission" date="2003-08" db="EMBL/GenBank/DDBJ databases">
        <authorList>
            <person name="Birren B."/>
            <person name="Nusbaum C."/>
            <person name="Abebe A."/>
            <person name="Abouelleil A."/>
            <person name="Adekoya E."/>
            <person name="Ait-zahra M."/>
            <person name="Allen N."/>
            <person name="Allen T."/>
            <person name="An P."/>
            <person name="Anderson M."/>
            <person name="Anderson S."/>
            <person name="Arachchi H."/>
            <person name="Armbruster J."/>
            <person name="Bachantsang P."/>
            <person name="Baldwin J."/>
            <person name="Barry A."/>
            <person name="Bayul T."/>
            <person name="Blitshsteyn B."/>
            <person name="Bloom T."/>
            <person name="Blye J."/>
            <person name="Boguslavskiy L."/>
            <person name="Borowsky M."/>
            <person name="Boukhgalter B."/>
            <person name="Brunache A."/>
            <person name="Butler J."/>
            <person name="Calixte N."/>
            <person name="Calvo S."/>
            <person name="Camarata J."/>
            <person name="Campo K."/>
            <person name="Chang J."/>
            <person name="Cheshatsang Y."/>
            <person name="Citroen M."/>
            <person name="Collymore A."/>
            <person name="Considine T."/>
            <person name="Cook A."/>
            <person name="Cooke P."/>
            <person name="Corum B."/>
            <person name="Cuomo C."/>
            <person name="David R."/>
            <person name="Dawoe T."/>
            <person name="Degray S."/>
            <person name="Dodge S."/>
            <person name="Dooley K."/>
            <person name="Dorje P."/>
            <person name="Dorjee K."/>
            <person name="Dorris L."/>
            <person name="Duffey N."/>
            <person name="Dupes A."/>
            <person name="Elkins T."/>
            <person name="Engels R."/>
            <person name="Erickson J."/>
            <person name="Farina A."/>
            <person name="Faro S."/>
            <person name="Ferreira P."/>
            <person name="Fischer H."/>
            <person name="Fitzgerald M."/>
            <person name="Foley K."/>
            <person name="Gage D."/>
            <person name="Galagan J."/>
            <person name="Gearin G."/>
            <person name="Gnerre S."/>
            <person name="Gnirke A."/>
            <person name="Goyette A."/>
            <person name="Graham J."/>
            <person name="Grandbois E."/>
            <person name="Gyaltsen K."/>
            <person name="Hafez N."/>
            <person name="Hagopian D."/>
            <person name="Hagos B."/>
            <person name="Hall J."/>
            <person name="Hatcher B."/>
            <person name="Heller A."/>
            <person name="Higgins H."/>
            <person name="Honan T."/>
            <person name="Horn A."/>
            <person name="Houde N."/>
            <person name="Hughes L."/>
            <person name="Hulme W."/>
            <person name="Husby E."/>
            <person name="Iliev I."/>
            <person name="Jaffe D."/>
            <person name="Jones C."/>
            <person name="Kamal M."/>
            <person name="Kamat A."/>
            <person name="Kamvysselis M."/>
            <person name="Karlsson E."/>
            <person name="Kells C."/>
            <person name="Kieu A."/>
            <person name="Kisner P."/>
            <person name="Kodira C."/>
            <person name="Kulbokas E."/>
            <person name="Labutti K."/>
            <person name="Lama D."/>
            <person name="Landers T."/>
            <person name="Leger J."/>
            <person name="Levine S."/>
            <person name="Lewis D."/>
            <person name="Lewis T."/>
            <person name="Lindblad-toh K."/>
            <person name="Liu X."/>
            <person name="Lokyitsang T."/>
            <person name="Lokyitsang Y."/>
            <person name="Lucien O."/>
            <person name="Lui A."/>
            <person name="Ma L.J."/>
            <person name="Mabbitt R."/>
            <person name="Macdonald J."/>
            <person name="Maclean C."/>
            <person name="Major J."/>
            <person name="Manning J."/>
            <person name="Marabella R."/>
            <person name="Maru K."/>
            <person name="Matthews C."/>
            <person name="Mauceli E."/>
            <person name="Mccarthy M."/>
            <person name="Mcdonough S."/>
            <person name="Mcghee T."/>
            <person name="Meldrim J."/>
            <person name="Meneus L."/>
            <person name="Mesirov J."/>
            <person name="Mihalev A."/>
            <person name="Mihova T."/>
            <person name="Mikkelsen T."/>
            <person name="Mlenga V."/>
            <person name="Moru K."/>
            <person name="Mozes J."/>
            <person name="Mulrain L."/>
            <person name="Munson G."/>
            <person name="Naylor J."/>
            <person name="Newes C."/>
            <person name="Nguyen C."/>
            <person name="Nguyen N."/>
            <person name="Nguyen T."/>
            <person name="Nicol R."/>
            <person name="Nielsen C."/>
            <person name="Nizzari M."/>
            <person name="Norbu C."/>
            <person name="Norbu N."/>
            <person name="O'donnell P."/>
            <person name="Okoawo O."/>
            <person name="O'leary S."/>
            <person name="Omotosho B."/>
            <person name="O'neill K."/>
            <person name="Osman S."/>
            <person name="Parker S."/>
            <person name="Perrin D."/>
            <person name="Phunkhang P."/>
            <person name="Piqani B."/>
            <person name="Purcell S."/>
            <person name="Rachupka T."/>
            <person name="Ramasamy U."/>
            <person name="Rameau R."/>
            <person name="Ray V."/>
            <person name="Raymond C."/>
            <person name="Retta R."/>
            <person name="Richardson S."/>
            <person name="Rise C."/>
            <person name="Rodriguez J."/>
            <person name="Rogers J."/>
            <person name="Rogov P."/>
            <person name="Rutman M."/>
            <person name="Schupbach R."/>
            <person name="Seaman C."/>
            <person name="Settipalli S."/>
            <person name="Sharpe T."/>
            <person name="Sheridan J."/>
            <person name="Sherpa N."/>
            <person name="Shi J."/>
            <person name="Smirnov S."/>
            <person name="Smith C."/>
            <person name="Sougnez C."/>
            <person name="Spencer B."/>
            <person name="Stalker J."/>
            <person name="Stange-thomann N."/>
            <person name="Stavropoulos S."/>
            <person name="Stetson K."/>
            <person name="Stone C."/>
            <person name="Stone S."/>
            <person name="Stubbs M."/>
            <person name="Talamas J."/>
            <person name="Tchuinga P."/>
            <person name="Tenzing P."/>
            <person name="Tesfaye S."/>
            <person name="Theodore J."/>
            <person name="Thoulutsang Y."/>
            <person name="Topham K."/>
            <person name="Towey S."/>
            <person name="Tsamla T."/>
            <person name="Tsomo N."/>
            <person name="Vallee D."/>
            <person name="Vassiliev H."/>
            <person name="Venkataraman V."/>
            <person name="Vinson J."/>
            <person name="Vo A."/>
            <person name="Wade C."/>
            <person name="Wang S."/>
            <person name="Wangchuk T."/>
            <person name="Wangdi T."/>
            <person name="Whittaker C."/>
            <person name="Wilkinson J."/>
            <person name="Wu Y."/>
            <person name="Wyman D."/>
            <person name="Yadav S."/>
            <person name="Yang S."/>
            <person name="Yang X."/>
            <person name="Yeager S."/>
            <person name="Yee E."/>
            <person name="Young G."/>
            <person name="Zainoun J."/>
            <person name="Zembeck L."/>
            <person name="Zimmer A."/>
            <person name="Zody M."/>
            <person name="Lander E."/>
        </authorList>
    </citation>
    <scope>NUCLEOTIDE SEQUENCE [LARGE SCALE GENOMIC DNA]</scope>
</reference>
<dbReference type="SUPFAM" id="SSF64268">
    <property type="entry name" value="PX domain"/>
    <property type="match status" value="1"/>
</dbReference>
<evidence type="ECO:0000259" key="2">
    <source>
        <dbReference type="PROSITE" id="PS50195"/>
    </source>
</evidence>
<dbReference type="Proteomes" id="UP000007875">
    <property type="component" value="Unassembled WGS sequence"/>
</dbReference>
<dbReference type="SMART" id="SM00312">
    <property type="entry name" value="PX"/>
    <property type="match status" value="1"/>
</dbReference>
<dbReference type="Pfam" id="PF00787">
    <property type="entry name" value="PX"/>
    <property type="match status" value="1"/>
</dbReference>
<dbReference type="GO" id="GO:0034498">
    <property type="term" value="P:early endosome to Golgi transport"/>
    <property type="evidence" value="ECO:0007669"/>
    <property type="project" value="TreeGrafter"/>
</dbReference>
<feature type="domain" description="PX" evidence="2">
    <location>
        <begin position="126"/>
        <end position="235"/>
    </location>
</feature>
<dbReference type="GO" id="GO:0035091">
    <property type="term" value="F:phosphatidylinositol binding"/>
    <property type="evidence" value="ECO:0007669"/>
    <property type="project" value="InterPro"/>
</dbReference>
<organism evidence="3 4">
    <name type="scientific">Ciona savignyi</name>
    <name type="common">Pacific transparent sea squirt</name>
    <dbReference type="NCBI Taxonomy" id="51511"/>
    <lineage>
        <taxon>Eukaryota</taxon>
        <taxon>Metazoa</taxon>
        <taxon>Chordata</taxon>
        <taxon>Tunicata</taxon>
        <taxon>Ascidiacea</taxon>
        <taxon>Phlebobranchia</taxon>
        <taxon>Cionidae</taxon>
        <taxon>Ciona</taxon>
    </lineage>
</organism>
<dbReference type="PANTHER" id="PTHR46571">
    <property type="entry name" value="SORTING NEXIN-8"/>
    <property type="match status" value="1"/>
</dbReference>
<comment type="subcellular location">
    <subcellularLocation>
        <location evidence="1">Membrane</location>
        <topology evidence="1">Peripheral membrane protein</topology>
        <orientation evidence="1">Cytoplasmic side</orientation>
    </subcellularLocation>
</comment>
<dbReference type="InterPro" id="IPR001683">
    <property type="entry name" value="PX_dom"/>
</dbReference>
<dbReference type="GO" id="GO:0005829">
    <property type="term" value="C:cytosol"/>
    <property type="evidence" value="ECO:0007669"/>
    <property type="project" value="GOC"/>
</dbReference>
<dbReference type="GO" id="GO:0006886">
    <property type="term" value="P:intracellular protein transport"/>
    <property type="evidence" value="ECO:0007669"/>
    <property type="project" value="TreeGrafter"/>
</dbReference>
<dbReference type="GO" id="GO:0031901">
    <property type="term" value="C:early endosome membrane"/>
    <property type="evidence" value="ECO:0007669"/>
    <property type="project" value="TreeGrafter"/>
</dbReference>
<keyword evidence="4" id="KW-1185">Reference proteome</keyword>
<proteinExistence type="predicted"/>
<dbReference type="Gene3D" id="1.10.238.10">
    <property type="entry name" value="EF-hand"/>
    <property type="match status" value="1"/>
</dbReference>
<dbReference type="InterPro" id="IPR035704">
    <property type="entry name" value="SNX8/Mvp1_PX"/>
</dbReference>
<dbReference type="PROSITE" id="PS50195">
    <property type="entry name" value="PX"/>
    <property type="match status" value="1"/>
</dbReference>
<dbReference type="GeneTree" id="ENSGT00460000041594"/>
<dbReference type="Gene3D" id="3.30.1520.10">
    <property type="entry name" value="Phox-like domain"/>
    <property type="match status" value="1"/>
</dbReference>
<dbReference type="Ensembl" id="ENSCSAVT00000019955.1">
    <property type="protein sequence ID" value="ENSCSAVP00000019742.1"/>
    <property type="gene ID" value="ENSCSAVG00000011578.1"/>
</dbReference>
<evidence type="ECO:0000313" key="3">
    <source>
        <dbReference type="Ensembl" id="ENSCSAVP00000019742.1"/>
    </source>
</evidence>
<dbReference type="SUPFAM" id="SSF47473">
    <property type="entry name" value="EF-hand"/>
    <property type="match status" value="1"/>
</dbReference>
<evidence type="ECO:0000313" key="4">
    <source>
        <dbReference type="Proteomes" id="UP000007875"/>
    </source>
</evidence>
<protein>
    <recommendedName>
        <fullName evidence="2">PX domain-containing protein</fullName>
    </recommendedName>
</protein>
<sequence>MSELTGSVPPYYRDVYECLCQNDQISQNVLTQLLTKSGLDRAVLGKIWECIECKSGSINRSNLYKALALVAFAQQGKPVSANLLGNFAGQELPKPNLGDVSELRKLLHQTKKSPTELDFTYHECCAFDSIDITLVPEKKGIFLKHSEYEITSRRNNSTVKRRYNDFVAFHELLQQFFPYRMIPRLPPKKVMLSSDHDFIEARRKSLRRFLHIISRHPAMYNSALLQFFLTYSGHEVVHKIKEQYRGSPDEYARSPVAAQAKDLVPPETQAEFAVSKEQIRQITSHVVKVRDMANRISERSKGNATDML</sequence>
<dbReference type="InterPro" id="IPR028662">
    <property type="entry name" value="SNX8/Mvp1"/>
</dbReference>
<accession>H2ZQ76</accession>
<dbReference type="InterPro" id="IPR036871">
    <property type="entry name" value="PX_dom_sf"/>
</dbReference>
<name>H2ZQ76_CIOSA</name>
<dbReference type="CDD" id="cd06866">
    <property type="entry name" value="PX_SNX8_Mvp1p_like"/>
    <property type="match status" value="1"/>
</dbReference>
<reference evidence="3" key="2">
    <citation type="submission" date="2025-08" db="UniProtKB">
        <authorList>
            <consortium name="Ensembl"/>
        </authorList>
    </citation>
    <scope>IDENTIFICATION</scope>
</reference>
<reference evidence="3" key="3">
    <citation type="submission" date="2025-09" db="UniProtKB">
        <authorList>
            <consortium name="Ensembl"/>
        </authorList>
    </citation>
    <scope>IDENTIFICATION</scope>
</reference>
<evidence type="ECO:0000256" key="1">
    <source>
        <dbReference type="ARBA" id="ARBA00004287"/>
    </source>
</evidence>
<dbReference type="AlphaFoldDB" id="H2ZQ76"/>
<dbReference type="InterPro" id="IPR011992">
    <property type="entry name" value="EF-hand-dom_pair"/>
</dbReference>
<dbReference type="PANTHER" id="PTHR46571:SF1">
    <property type="entry name" value="SORTING NEXIN-8"/>
    <property type="match status" value="1"/>
</dbReference>
<dbReference type="HOGENOM" id="CLU_904711_0_0_1"/>